<dbReference type="GO" id="GO:0004252">
    <property type="term" value="F:serine-type endopeptidase activity"/>
    <property type="evidence" value="ECO:0007669"/>
    <property type="project" value="InterPro"/>
</dbReference>
<dbReference type="SMART" id="SM00382">
    <property type="entry name" value="AAA"/>
    <property type="match status" value="1"/>
</dbReference>
<evidence type="ECO:0000256" key="10">
    <source>
        <dbReference type="ARBA" id="ARBA00023204"/>
    </source>
</evidence>
<dbReference type="PRINTS" id="PR01874">
    <property type="entry name" value="DNAREPAIRADA"/>
</dbReference>
<dbReference type="InterPro" id="IPR008269">
    <property type="entry name" value="Lon_proteolytic"/>
</dbReference>
<dbReference type="GO" id="GO:0003684">
    <property type="term" value="F:damaged DNA binding"/>
    <property type="evidence" value="ECO:0007669"/>
    <property type="project" value="InterPro"/>
</dbReference>
<feature type="domain" description="RecA family profile 1" evidence="14">
    <location>
        <begin position="68"/>
        <end position="216"/>
    </location>
</feature>
<dbReference type="NCBIfam" id="TIGR00416">
    <property type="entry name" value="sms"/>
    <property type="match status" value="1"/>
</dbReference>
<feature type="short sequence motif" description="RadA KNRFG motif" evidence="11">
    <location>
        <begin position="253"/>
        <end position="257"/>
    </location>
</feature>
<keyword evidence="6 13" id="KW-0862">Zinc</keyword>
<comment type="similarity">
    <text evidence="11 13">Belongs to the RecA family. RadA subfamily.</text>
</comment>
<feature type="binding site" evidence="11">
    <location>
        <begin position="97"/>
        <end position="104"/>
    </location>
    <ligand>
        <name>ATP</name>
        <dbReference type="ChEBI" id="CHEBI:30616"/>
    </ligand>
</feature>
<dbReference type="GO" id="GO:0006508">
    <property type="term" value="P:proteolysis"/>
    <property type="evidence" value="ECO:0007669"/>
    <property type="project" value="InterPro"/>
</dbReference>
<keyword evidence="2 11" id="KW-0547">Nucleotide-binding</keyword>
<protein>
    <recommendedName>
        <fullName evidence="11 12">DNA repair protein RadA</fullName>
    </recommendedName>
</protein>
<name>A0A2N3L2H2_9PROT</name>
<dbReference type="PROSITE" id="PS50162">
    <property type="entry name" value="RECA_2"/>
    <property type="match status" value="1"/>
</dbReference>
<keyword evidence="3 11" id="KW-0227">DNA damage</keyword>
<dbReference type="Pfam" id="PF18073">
    <property type="entry name" value="Zn_ribbon_LapB"/>
    <property type="match status" value="1"/>
</dbReference>
<dbReference type="FunFam" id="3.40.50.300:FF:000050">
    <property type="entry name" value="DNA repair protein RadA"/>
    <property type="match status" value="1"/>
</dbReference>
<dbReference type="SUPFAM" id="SSF54211">
    <property type="entry name" value="Ribosomal protein S5 domain 2-like"/>
    <property type="match status" value="1"/>
</dbReference>
<evidence type="ECO:0000313" key="16">
    <source>
        <dbReference type="Proteomes" id="UP000233332"/>
    </source>
</evidence>
<accession>A0A2N3L2H2</accession>
<dbReference type="Pfam" id="PF13481">
    <property type="entry name" value="AAA_25"/>
    <property type="match status" value="1"/>
</dbReference>
<dbReference type="Gene3D" id="3.40.50.300">
    <property type="entry name" value="P-loop containing nucleotide triphosphate hydrolases"/>
    <property type="match status" value="1"/>
</dbReference>
<dbReference type="AlphaFoldDB" id="A0A2N3L2H2"/>
<evidence type="ECO:0000256" key="7">
    <source>
        <dbReference type="ARBA" id="ARBA00022840"/>
    </source>
</evidence>
<dbReference type="InterPro" id="IPR004504">
    <property type="entry name" value="DNA_repair_RadA"/>
</dbReference>
<feature type="region of interest" description="Lon-protease-like" evidence="11">
    <location>
        <begin position="352"/>
        <end position="470"/>
    </location>
</feature>
<dbReference type="RefSeq" id="WP_101304452.1">
    <property type="nucleotide sequence ID" value="NZ_NXGX01000008.1"/>
</dbReference>
<dbReference type="GO" id="GO:0004176">
    <property type="term" value="F:ATP-dependent peptidase activity"/>
    <property type="evidence" value="ECO:0007669"/>
    <property type="project" value="InterPro"/>
</dbReference>
<dbReference type="EMBL" id="NXGX01000008">
    <property type="protein sequence ID" value="PKR56946.1"/>
    <property type="molecule type" value="Genomic_DNA"/>
</dbReference>
<comment type="function">
    <text evidence="11">Plays a role in repairing double-strand DNA breaks, probably involving stabilizing or processing branched DNA or blocked replication forks.</text>
</comment>
<dbReference type="GO" id="GO:0140664">
    <property type="term" value="F:ATP-dependent DNA damage sensor activity"/>
    <property type="evidence" value="ECO:0007669"/>
    <property type="project" value="InterPro"/>
</dbReference>
<dbReference type="Proteomes" id="UP000233332">
    <property type="component" value="Unassembled WGS sequence"/>
</dbReference>
<dbReference type="GO" id="GO:0005829">
    <property type="term" value="C:cytosol"/>
    <property type="evidence" value="ECO:0007669"/>
    <property type="project" value="TreeGrafter"/>
</dbReference>
<keyword evidence="1 11" id="KW-0479">Metal-binding</keyword>
<dbReference type="InterPro" id="IPR020588">
    <property type="entry name" value="RecA_ATP-bd"/>
</dbReference>
<sequence length="470" mass="49785">MAKTQSRFICQNCGAEYRKWTGRCEGCGEWNSIEEERVEKGPKAAGGIAGGAKGKTIDFVALEGQSASPPRMISGIAELDRACGGGLVPGSALLVGGDPGIGKSTILLQAVGAMAAKHKCAYISGEEAIDQVRMRAARLGLSKTKVDFAAATSLRDIITTLEASSHEVVVIDSIQTMYADTLDSAPGTVSQVRACALELIRLAKRRGFAILLVGHVTKEGQIAGPRVLEHMVDTVLYFEGERGHQFRILRAVKNRFGATDEIGVFEMGDAGLVEVPNPSALFLADRDSPVSGTAVFAGLEGTRPMLVEIQALVAQSALATPRRAVVGWDSARMNMILAVLDARCGLALGQFDVYLNVAGGLRVGEPAADMAVAAALISAVADKPVPNETVIVGEIGLSGEVRPVGQLESRLKEATKLGFGNAYTPKNGMQAKKKMSIKGLNQTEIGHLQDLVNLFGDDVRDKVRPREGMY</sequence>
<evidence type="ECO:0000256" key="2">
    <source>
        <dbReference type="ARBA" id="ARBA00022741"/>
    </source>
</evidence>
<dbReference type="GO" id="GO:0005524">
    <property type="term" value="F:ATP binding"/>
    <property type="evidence" value="ECO:0007669"/>
    <property type="project" value="UniProtKB-UniRule"/>
</dbReference>
<proteinExistence type="inferred from homology"/>
<evidence type="ECO:0000256" key="11">
    <source>
        <dbReference type="HAMAP-Rule" id="MF_01498"/>
    </source>
</evidence>
<keyword evidence="16" id="KW-1185">Reference proteome</keyword>
<keyword evidence="7 11" id="KW-0067">ATP-binding</keyword>
<keyword evidence="4 13" id="KW-0863">Zinc-finger</keyword>
<organism evidence="15 16">
    <name type="scientific">Thalassospira lohafexi</name>
    <dbReference type="NCBI Taxonomy" id="744227"/>
    <lineage>
        <taxon>Bacteria</taxon>
        <taxon>Pseudomonadati</taxon>
        <taxon>Pseudomonadota</taxon>
        <taxon>Alphaproteobacteria</taxon>
        <taxon>Rhodospirillales</taxon>
        <taxon>Thalassospiraceae</taxon>
        <taxon>Thalassospira</taxon>
    </lineage>
</organism>
<keyword evidence="9 11" id="KW-0238">DNA-binding</keyword>
<evidence type="ECO:0000256" key="3">
    <source>
        <dbReference type="ARBA" id="ARBA00022763"/>
    </source>
</evidence>
<evidence type="ECO:0000256" key="6">
    <source>
        <dbReference type="ARBA" id="ARBA00022833"/>
    </source>
</evidence>
<keyword evidence="8 11" id="KW-0346">Stress response</keyword>
<dbReference type="HAMAP" id="MF_01498">
    <property type="entry name" value="RadA_bact"/>
    <property type="match status" value="1"/>
</dbReference>
<evidence type="ECO:0000256" key="13">
    <source>
        <dbReference type="RuleBase" id="RU003555"/>
    </source>
</evidence>
<evidence type="ECO:0000259" key="14">
    <source>
        <dbReference type="PROSITE" id="PS50162"/>
    </source>
</evidence>
<evidence type="ECO:0000256" key="12">
    <source>
        <dbReference type="NCBIfam" id="TIGR00416"/>
    </source>
</evidence>
<evidence type="ECO:0000256" key="5">
    <source>
        <dbReference type="ARBA" id="ARBA00022801"/>
    </source>
</evidence>
<comment type="caution">
    <text evidence="15">The sequence shown here is derived from an EMBL/GenBank/DDBJ whole genome shotgun (WGS) entry which is preliminary data.</text>
</comment>
<dbReference type="SUPFAM" id="SSF52540">
    <property type="entry name" value="P-loop containing nucleoside triphosphate hydrolases"/>
    <property type="match status" value="1"/>
</dbReference>
<dbReference type="InterPro" id="IPR014721">
    <property type="entry name" value="Ribsml_uS5_D2-typ_fold_subgr"/>
</dbReference>
<reference evidence="15 16" key="1">
    <citation type="submission" date="2017-09" db="EMBL/GenBank/DDBJ databases">
        <title>Biodiversity and function of Thalassospira species in the particle-attached aromatic-hydrocarbon-degrading consortia from the surface seawater of the China South Sea.</title>
        <authorList>
            <person name="Dong C."/>
            <person name="Lai Q."/>
            <person name="Shao Z."/>
        </authorList>
    </citation>
    <scope>NUCLEOTIDE SEQUENCE [LARGE SCALE GENOMIC DNA]</scope>
    <source>
        <strain evidence="15 16">139Z-12</strain>
    </source>
</reference>
<dbReference type="PANTHER" id="PTHR32472">
    <property type="entry name" value="DNA REPAIR PROTEIN RADA"/>
    <property type="match status" value="1"/>
</dbReference>
<comment type="function">
    <text evidence="13">DNA-dependent ATPase involved in processing of recombination intermediates, plays a role in repairing DNA breaks. Stimulates the branch migration of RecA-mediated strand transfer reactions, allowing the 3' invading strand to extend heteroduplex DNA faster. Binds ssDNA in the presence of ADP but not other nucleotides, has ATPase activity that is stimulated by ssDNA and various branched DNA structures, but inhibited by SSB. Does not have RecA's homology-searching function.</text>
</comment>
<dbReference type="InterPro" id="IPR027417">
    <property type="entry name" value="P-loop_NTPase"/>
</dbReference>
<evidence type="ECO:0000256" key="8">
    <source>
        <dbReference type="ARBA" id="ARBA00023016"/>
    </source>
</evidence>
<dbReference type="GO" id="GO:0000725">
    <property type="term" value="P:recombinational repair"/>
    <property type="evidence" value="ECO:0007669"/>
    <property type="project" value="UniProtKB-UniRule"/>
</dbReference>
<dbReference type="GO" id="GO:0008270">
    <property type="term" value="F:zinc ion binding"/>
    <property type="evidence" value="ECO:0007669"/>
    <property type="project" value="UniProtKB-KW"/>
</dbReference>
<dbReference type="PANTHER" id="PTHR32472:SF10">
    <property type="entry name" value="DNA REPAIR PROTEIN RADA-LIKE PROTEIN"/>
    <property type="match status" value="1"/>
</dbReference>
<keyword evidence="10 11" id="KW-0234">DNA repair</keyword>
<dbReference type="InterPro" id="IPR041166">
    <property type="entry name" value="Rubredoxin_2"/>
</dbReference>
<keyword evidence="5" id="KW-0378">Hydrolase</keyword>
<dbReference type="InterPro" id="IPR003593">
    <property type="entry name" value="AAA+_ATPase"/>
</dbReference>
<dbReference type="Gene3D" id="3.30.230.10">
    <property type="match status" value="1"/>
</dbReference>
<evidence type="ECO:0000256" key="4">
    <source>
        <dbReference type="ARBA" id="ARBA00022771"/>
    </source>
</evidence>
<comment type="domain">
    <text evidence="11">The middle region has homology to RecA with ATPase motifs including the RadA KNRFG motif, while the C-terminus is homologous to Lon protease.</text>
</comment>
<evidence type="ECO:0000313" key="15">
    <source>
        <dbReference type="EMBL" id="PKR56946.1"/>
    </source>
</evidence>
<dbReference type="InterPro" id="IPR020568">
    <property type="entry name" value="Ribosomal_Su5_D2-typ_SF"/>
</dbReference>
<dbReference type="Pfam" id="PF05362">
    <property type="entry name" value="Lon_C"/>
    <property type="match status" value="1"/>
</dbReference>
<dbReference type="CDD" id="cd01121">
    <property type="entry name" value="RadA_SMS_N"/>
    <property type="match status" value="1"/>
</dbReference>
<evidence type="ECO:0000256" key="1">
    <source>
        <dbReference type="ARBA" id="ARBA00022723"/>
    </source>
</evidence>
<evidence type="ECO:0000256" key="9">
    <source>
        <dbReference type="ARBA" id="ARBA00023125"/>
    </source>
</evidence>
<gene>
    <name evidence="11" type="primary">radA</name>
    <name evidence="15" type="ORF">COO92_18380</name>
</gene>